<protein>
    <submittedName>
        <fullName evidence="1">Laccase-21</fullName>
    </submittedName>
</protein>
<proteinExistence type="predicted"/>
<evidence type="ECO:0000313" key="1">
    <source>
        <dbReference type="EMBL" id="KAI8004457.1"/>
    </source>
</evidence>
<dbReference type="Proteomes" id="UP001060215">
    <property type="component" value="Chromosome 9"/>
</dbReference>
<sequence length="606" mass="66996">MGHSSGVAAQPNCFDSNQLSRVLERDGTGNDEEMISKLNEAKTTLQLSRVLGLDCNGKEKEIIIKLMELEKRDIEKLKERVGVWWSDFLLHVADCCCLVHGFGDAVVILGAAEFNAKACSVVVFWVVVVLLCSMMADAAMVCWCSAAMAAIPISAVMDCCFVLSSQWHGVKQPRNPWSDGPEYITQCPIQLGANFNYEIIFSTEEASWFKGDVMELIQSALESGGEPNQSDAFTINGQPGDLYNCSKPGTFRILVDYGKTDLLHIINSILNAEMFFMVAQHNLTVVGMDGAYIKPINTDYIMITPGQTMDVLITAYQTPSEYYMAATAIVQYSGNYTAPSTPAFPILPNYTDIDAVSNFTRQMRALNSKEHPVDVPQTVDTKLYITLLVNTLPCVNSSCDEPNGDRLAASLNNISFVTPEVDVLQAYYNELKGLYTTDFPSQPPYFFNYTADDVSNDYLTPKNATKVKVLEFNSIVEIAFQSTNVMKAAEIIQCICMVTAFILLVLVLETLTMKLTLQGTIWLIHQRDLRYVRHSPLQKRKLGLAGQSSRDLIMSSSKYMVYSSLPSPIADLSSVSSTAATSTTVVEKFLAKGDLYVDKSEEMKVG</sequence>
<evidence type="ECO:0000313" key="2">
    <source>
        <dbReference type="Proteomes" id="UP001060215"/>
    </source>
</evidence>
<organism evidence="1 2">
    <name type="scientific">Camellia lanceoleosa</name>
    <dbReference type="NCBI Taxonomy" id="1840588"/>
    <lineage>
        <taxon>Eukaryota</taxon>
        <taxon>Viridiplantae</taxon>
        <taxon>Streptophyta</taxon>
        <taxon>Embryophyta</taxon>
        <taxon>Tracheophyta</taxon>
        <taxon>Spermatophyta</taxon>
        <taxon>Magnoliopsida</taxon>
        <taxon>eudicotyledons</taxon>
        <taxon>Gunneridae</taxon>
        <taxon>Pentapetalae</taxon>
        <taxon>asterids</taxon>
        <taxon>Ericales</taxon>
        <taxon>Theaceae</taxon>
        <taxon>Camellia</taxon>
    </lineage>
</organism>
<keyword evidence="2" id="KW-1185">Reference proteome</keyword>
<dbReference type="EMBL" id="CM045766">
    <property type="protein sequence ID" value="KAI8004457.1"/>
    <property type="molecule type" value="Genomic_DNA"/>
</dbReference>
<gene>
    <name evidence="1" type="ORF">LOK49_LG08G01153</name>
</gene>
<name>A0ACC0GT79_9ERIC</name>
<reference evidence="1 2" key="1">
    <citation type="journal article" date="2022" name="Plant J.">
        <title>Chromosome-level genome of Camellia lanceoleosa provides a valuable resource for understanding genome evolution and self-incompatibility.</title>
        <authorList>
            <person name="Gong W."/>
            <person name="Xiao S."/>
            <person name="Wang L."/>
            <person name="Liao Z."/>
            <person name="Chang Y."/>
            <person name="Mo W."/>
            <person name="Hu G."/>
            <person name="Li W."/>
            <person name="Zhao G."/>
            <person name="Zhu H."/>
            <person name="Hu X."/>
            <person name="Ji K."/>
            <person name="Xiang X."/>
            <person name="Song Q."/>
            <person name="Yuan D."/>
            <person name="Jin S."/>
            <person name="Zhang L."/>
        </authorList>
    </citation>
    <scope>NUCLEOTIDE SEQUENCE [LARGE SCALE GENOMIC DNA]</scope>
    <source>
        <strain evidence="1">SQ_2022a</strain>
    </source>
</reference>
<accession>A0ACC0GT79</accession>
<comment type="caution">
    <text evidence="1">The sequence shown here is derived from an EMBL/GenBank/DDBJ whole genome shotgun (WGS) entry which is preliminary data.</text>
</comment>